<keyword evidence="4" id="KW-1185">Reference proteome</keyword>
<dbReference type="RefSeq" id="WP_212325264.1">
    <property type="nucleotide sequence ID" value="NZ_AP024463.1"/>
</dbReference>
<sequence length="338" mass="36614">MKRSKLRTGVGAVSALLVAFTAFPAHADDASTPPQDATPQAEATQPAAGASNKATAEELQTMLDDMTKKNDIDLSYGAKNPAGRLTGPGRVLMGNDARGSSAPSYWSDNLKRPDLAGDKYWEAINPWMYITPSKDNAATNTRVELSQIKLNVLRRSTNQWETIKVSKVEGDLYKPSLAGNSVKKPDVRDGENGSIQVMQDPQLLFHGWGGEMKFDTKDILAVQTQVQARLVVNDQAKPDDRSKAQLLVQVGTDYYPQVGTRVTDPLLQTKDGSGAYFPGVGLSRAKLVTNDWQTFSFTTVDAPGVVHEGKHGNAVSITADQLRNNPPPSWLPGQPAKK</sequence>
<feature type="chain" id="PRO_5046838076" evidence="2">
    <location>
        <begin position="28"/>
        <end position="338"/>
    </location>
</feature>
<organism evidence="3 4">
    <name type="scientific">Arachnia rubra</name>
    <dbReference type="NCBI Taxonomy" id="1547448"/>
    <lineage>
        <taxon>Bacteria</taxon>
        <taxon>Bacillati</taxon>
        <taxon>Actinomycetota</taxon>
        <taxon>Actinomycetes</taxon>
        <taxon>Propionibacteriales</taxon>
        <taxon>Propionibacteriaceae</taxon>
        <taxon>Arachnia</taxon>
    </lineage>
</organism>
<dbReference type="EMBL" id="CP072384">
    <property type="protein sequence ID" value="QUC08763.1"/>
    <property type="molecule type" value="Genomic_DNA"/>
</dbReference>
<feature type="region of interest" description="Disordered" evidence="1">
    <location>
        <begin position="74"/>
        <end position="109"/>
    </location>
</feature>
<evidence type="ECO:0000313" key="4">
    <source>
        <dbReference type="Proteomes" id="UP000678513"/>
    </source>
</evidence>
<name>A0ABX7Y7B6_9ACTN</name>
<protein>
    <submittedName>
        <fullName evidence="3">Uncharacterized protein</fullName>
    </submittedName>
</protein>
<evidence type="ECO:0000256" key="2">
    <source>
        <dbReference type="SAM" id="SignalP"/>
    </source>
</evidence>
<dbReference type="Proteomes" id="UP000678513">
    <property type="component" value="Chromosome"/>
</dbReference>
<feature type="region of interest" description="Disordered" evidence="1">
    <location>
        <begin position="319"/>
        <end position="338"/>
    </location>
</feature>
<keyword evidence="2" id="KW-0732">Signal</keyword>
<evidence type="ECO:0000256" key="1">
    <source>
        <dbReference type="SAM" id="MobiDB-lite"/>
    </source>
</evidence>
<accession>A0ABX7Y7B6</accession>
<gene>
    <name evidence="3" type="ORF">J5A65_03205</name>
</gene>
<feature type="compositionally biased region" description="Low complexity" evidence="1">
    <location>
        <begin position="32"/>
        <end position="50"/>
    </location>
</feature>
<reference evidence="3 4" key="1">
    <citation type="submission" date="2021-03" db="EMBL/GenBank/DDBJ databases">
        <title>Human Oral Microbial Genomes.</title>
        <authorList>
            <person name="Johnston C.D."/>
            <person name="Chen T."/>
            <person name="Dewhirst F.E."/>
        </authorList>
    </citation>
    <scope>NUCLEOTIDE SEQUENCE [LARGE SCALE GENOMIC DNA]</scope>
    <source>
        <strain evidence="3 4">DSMZ 100122</strain>
    </source>
</reference>
<feature type="signal peptide" evidence="2">
    <location>
        <begin position="1"/>
        <end position="27"/>
    </location>
</feature>
<feature type="region of interest" description="Disordered" evidence="1">
    <location>
        <begin position="28"/>
        <end position="55"/>
    </location>
</feature>
<proteinExistence type="predicted"/>
<evidence type="ECO:0000313" key="3">
    <source>
        <dbReference type="EMBL" id="QUC08763.1"/>
    </source>
</evidence>